<organism evidence="1 2">
    <name type="scientific">Ranitomeya imitator</name>
    <name type="common">mimic poison frog</name>
    <dbReference type="NCBI Taxonomy" id="111125"/>
    <lineage>
        <taxon>Eukaryota</taxon>
        <taxon>Metazoa</taxon>
        <taxon>Chordata</taxon>
        <taxon>Craniata</taxon>
        <taxon>Vertebrata</taxon>
        <taxon>Euteleostomi</taxon>
        <taxon>Amphibia</taxon>
        <taxon>Batrachia</taxon>
        <taxon>Anura</taxon>
        <taxon>Neobatrachia</taxon>
        <taxon>Hyloidea</taxon>
        <taxon>Dendrobatidae</taxon>
        <taxon>Dendrobatinae</taxon>
        <taxon>Ranitomeya</taxon>
    </lineage>
</organism>
<evidence type="ECO:0000313" key="2">
    <source>
        <dbReference type="Proteomes" id="UP001176940"/>
    </source>
</evidence>
<comment type="caution">
    <text evidence="1">The sequence shown here is derived from an EMBL/GenBank/DDBJ whole genome shotgun (WGS) entry which is preliminary data.</text>
</comment>
<proteinExistence type="predicted"/>
<dbReference type="EMBL" id="CAUEEQ010079635">
    <property type="protein sequence ID" value="CAJ0968757.1"/>
    <property type="molecule type" value="Genomic_DNA"/>
</dbReference>
<protein>
    <submittedName>
        <fullName evidence="1">Uncharacterized protein</fullName>
    </submittedName>
</protein>
<evidence type="ECO:0000313" key="1">
    <source>
        <dbReference type="EMBL" id="CAJ0968757.1"/>
    </source>
</evidence>
<gene>
    <name evidence="1" type="ORF">RIMI_LOCUS23393928</name>
</gene>
<dbReference type="Proteomes" id="UP001176940">
    <property type="component" value="Unassembled WGS sequence"/>
</dbReference>
<accession>A0ABN9MQ48</accession>
<keyword evidence="2" id="KW-1185">Reference proteome</keyword>
<name>A0ABN9MQ48_9NEOB</name>
<reference evidence="1" key="1">
    <citation type="submission" date="2023-07" db="EMBL/GenBank/DDBJ databases">
        <authorList>
            <person name="Stuckert A."/>
        </authorList>
    </citation>
    <scope>NUCLEOTIDE SEQUENCE</scope>
</reference>
<sequence>MERGDGKEEGGIDWKRQIVLLSSKDHLMLPTERGSREAGGSTKDLLLPVGTVKLVRVDGKMDEAKYRAILEENLLGFIASPFSFAPSSTLEFTASIFAPSSTLRFTVSSFSFAPSSTMGFTTSPLSLAPSSTLGFTASIFSLEPSSTLGFTVSSFSPAPSSTLGFTASIFSLEPSSTLGFTASSFSFAPSSTMGFTASSFSFAPSSTFRFTASSFSFAPSSTLGFTASSFSFAPSSTLGTPKLGHPLSINCQSATGQELGHDYHSAALYIGHSQQVQTMHQENLTDAGKDLAKTKMTLSTDDKMAASGMTWLDGPENSEHTRGETV</sequence>